<dbReference type="GO" id="GO:0000179">
    <property type="term" value="F:rRNA (adenine-N6,N6-)-dimethyltransferase activity"/>
    <property type="evidence" value="ECO:0007669"/>
    <property type="project" value="InterPro"/>
</dbReference>
<dbReference type="SMART" id="SM00650">
    <property type="entry name" value="rADc"/>
    <property type="match status" value="1"/>
</dbReference>
<dbReference type="eggNOG" id="COG2518">
    <property type="taxonomic scope" value="Bacteria"/>
</dbReference>
<dbReference type="EMBL" id="AVCK01000031">
    <property type="protein sequence ID" value="KFN45229.1"/>
    <property type="molecule type" value="Genomic_DNA"/>
</dbReference>
<protein>
    <recommendedName>
        <fullName evidence="2">Protein-L-isoaspartate O-methyltransferase</fullName>
    </recommendedName>
    <alternativeName>
        <fullName evidence="6">Protein L-isoaspartyl methyltransferase</fullName>
    </alternativeName>
</protein>
<dbReference type="CDD" id="cd02440">
    <property type="entry name" value="AdoMet_MTases"/>
    <property type="match status" value="1"/>
</dbReference>
<evidence type="ECO:0000256" key="2">
    <source>
        <dbReference type="ARBA" id="ARBA00013346"/>
    </source>
</evidence>
<dbReference type="InterPro" id="IPR029063">
    <property type="entry name" value="SAM-dependent_MTases_sf"/>
</dbReference>
<dbReference type="SUPFAM" id="SSF53335">
    <property type="entry name" value="S-adenosyl-L-methionine-dependent methyltransferases"/>
    <property type="match status" value="1"/>
</dbReference>
<dbReference type="PANTHER" id="PTHR11579:SF18">
    <property type="entry name" value="PROTEIN-L-ISOASPARTATE O-METHYLTRANSFERASE"/>
    <property type="match status" value="1"/>
</dbReference>
<dbReference type="GO" id="GO:0005737">
    <property type="term" value="C:cytoplasm"/>
    <property type="evidence" value="ECO:0007669"/>
    <property type="project" value="TreeGrafter"/>
</dbReference>
<evidence type="ECO:0000256" key="6">
    <source>
        <dbReference type="ARBA" id="ARBA00030757"/>
    </source>
</evidence>
<name>A0A091B2W5_9GAMM</name>
<evidence type="ECO:0000256" key="4">
    <source>
        <dbReference type="ARBA" id="ARBA00022679"/>
    </source>
</evidence>
<dbReference type="OrthoDB" id="9810066at2"/>
<keyword evidence="3" id="KW-0489">Methyltransferase</keyword>
<feature type="domain" description="Ribosomal RNA adenine methylase transferase N-terminal" evidence="7">
    <location>
        <begin position="67"/>
        <end position="190"/>
    </location>
</feature>
<evidence type="ECO:0000256" key="1">
    <source>
        <dbReference type="ARBA" id="ARBA00005369"/>
    </source>
</evidence>
<dbReference type="Pfam" id="PF01135">
    <property type="entry name" value="PCMT"/>
    <property type="match status" value="1"/>
</dbReference>
<accession>A0A091B2W5</accession>
<organism evidence="8 9">
    <name type="scientific">Arenimonas metalli CF5-1</name>
    <dbReference type="NCBI Taxonomy" id="1384056"/>
    <lineage>
        <taxon>Bacteria</taxon>
        <taxon>Pseudomonadati</taxon>
        <taxon>Pseudomonadota</taxon>
        <taxon>Gammaproteobacteria</taxon>
        <taxon>Lysobacterales</taxon>
        <taxon>Lysobacteraceae</taxon>
        <taxon>Arenimonas</taxon>
    </lineage>
</organism>
<reference evidence="8 9" key="1">
    <citation type="submission" date="2013-09" db="EMBL/GenBank/DDBJ databases">
        <title>Genome sequencing of Arenimonas metalli.</title>
        <authorList>
            <person name="Chen F."/>
            <person name="Wang G."/>
        </authorList>
    </citation>
    <scope>NUCLEOTIDE SEQUENCE [LARGE SCALE GENOMIC DNA]</scope>
    <source>
        <strain evidence="8 9">CF5-1</strain>
    </source>
</reference>
<comment type="caution">
    <text evidence="8">The sequence shown here is derived from an EMBL/GenBank/DDBJ whole genome shotgun (WGS) entry which is preliminary data.</text>
</comment>
<keyword evidence="9" id="KW-1185">Reference proteome</keyword>
<dbReference type="AlphaFoldDB" id="A0A091B2W5"/>
<keyword evidence="5" id="KW-0949">S-adenosyl-L-methionine</keyword>
<dbReference type="Proteomes" id="UP000029393">
    <property type="component" value="Unassembled WGS sequence"/>
</dbReference>
<comment type="similarity">
    <text evidence="1">Belongs to the methyltransferase superfamily. L-isoaspartyl/D-aspartyl protein methyltransferase family.</text>
</comment>
<evidence type="ECO:0000313" key="9">
    <source>
        <dbReference type="Proteomes" id="UP000029393"/>
    </source>
</evidence>
<evidence type="ECO:0000256" key="3">
    <source>
        <dbReference type="ARBA" id="ARBA00022603"/>
    </source>
</evidence>
<gene>
    <name evidence="8" type="ORF">N787_13245</name>
</gene>
<dbReference type="STRING" id="1384056.N787_13245"/>
<dbReference type="Gene3D" id="3.40.50.150">
    <property type="entry name" value="Vaccinia Virus protein VP39"/>
    <property type="match status" value="1"/>
</dbReference>
<sequence length="217" mass="24397">MPIDFQQARHAMVEQQVRPWDVLDPRVLDTLMTVRREDFVPLRHRKLAFADLPLPLEHGEVMMKPVVEGRMLQAMNLEPGDEVLEIGTGSGFITACLAALARDVTSVERHADFVERVRQRLANDHVTNVRLECADVFTWQPGRLFDAICVTGAVATDPERFGAWLKPGGRLFVIHGASPVQEALRITRRGEGFHRESLFETDVPYLHGAAPAPHFAF</sequence>
<dbReference type="GO" id="GO:0004719">
    <property type="term" value="F:protein-L-isoaspartate (D-aspartate) O-methyltransferase activity"/>
    <property type="evidence" value="ECO:0007669"/>
    <property type="project" value="InterPro"/>
</dbReference>
<evidence type="ECO:0000313" key="8">
    <source>
        <dbReference type="EMBL" id="KFN45229.1"/>
    </source>
</evidence>
<evidence type="ECO:0000256" key="5">
    <source>
        <dbReference type="ARBA" id="ARBA00022691"/>
    </source>
</evidence>
<dbReference type="RefSeq" id="WP_034213446.1">
    <property type="nucleotide sequence ID" value="NZ_AVCK01000031.1"/>
</dbReference>
<dbReference type="PATRIC" id="fig|1384056.3.peg.1972"/>
<keyword evidence="4" id="KW-0808">Transferase</keyword>
<dbReference type="InterPro" id="IPR020598">
    <property type="entry name" value="rRNA_Ade_methylase_Trfase_N"/>
</dbReference>
<dbReference type="InterPro" id="IPR000682">
    <property type="entry name" value="PCMT"/>
</dbReference>
<dbReference type="PANTHER" id="PTHR11579">
    <property type="entry name" value="PROTEIN-L-ISOASPARTATE O-METHYLTRANSFERASE"/>
    <property type="match status" value="1"/>
</dbReference>
<evidence type="ECO:0000259" key="7">
    <source>
        <dbReference type="SMART" id="SM00650"/>
    </source>
</evidence>
<proteinExistence type="inferred from homology"/>